<evidence type="ECO:0000256" key="1">
    <source>
        <dbReference type="ARBA" id="ARBA00022614"/>
    </source>
</evidence>
<dbReference type="EMBL" id="FN653016">
    <property type="protein sequence ID" value="CBY07018.1"/>
    <property type="molecule type" value="Genomic_DNA"/>
</dbReference>
<gene>
    <name evidence="5" type="ORF">GSOID_T00006098001</name>
</gene>
<dbReference type="Gene3D" id="1.10.8.10">
    <property type="entry name" value="DNA helicase RuvA subunit, C-terminal domain"/>
    <property type="match status" value="1"/>
</dbReference>
<dbReference type="PANTHER" id="PTHR48051">
    <property type="match status" value="1"/>
</dbReference>
<evidence type="ECO:0000313" key="5">
    <source>
        <dbReference type="EMBL" id="CBY07018.1"/>
    </source>
</evidence>
<dbReference type="InterPro" id="IPR050216">
    <property type="entry name" value="LRR_domain-containing"/>
</dbReference>
<dbReference type="PROSITE" id="PS51450">
    <property type="entry name" value="LRR"/>
    <property type="match status" value="1"/>
</dbReference>
<dbReference type="InterPro" id="IPR032675">
    <property type="entry name" value="LRR_dom_sf"/>
</dbReference>
<dbReference type="Proteomes" id="UP000001307">
    <property type="component" value="Unassembled WGS sequence"/>
</dbReference>
<dbReference type="Gene3D" id="3.80.10.10">
    <property type="entry name" value="Ribonuclease Inhibitor"/>
    <property type="match status" value="1"/>
</dbReference>
<organism evidence="5">
    <name type="scientific">Oikopleura dioica</name>
    <name type="common">Tunicate</name>
    <dbReference type="NCBI Taxonomy" id="34765"/>
    <lineage>
        <taxon>Eukaryota</taxon>
        <taxon>Metazoa</taxon>
        <taxon>Chordata</taxon>
        <taxon>Tunicata</taxon>
        <taxon>Appendicularia</taxon>
        <taxon>Copelata</taxon>
        <taxon>Oikopleuridae</taxon>
        <taxon>Oikopleura</taxon>
    </lineage>
</organism>
<evidence type="ECO:0000256" key="3">
    <source>
        <dbReference type="SAM" id="MobiDB-lite"/>
    </source>
</evidence>
<sequence length="295" mass="33852">MFEWLEKDITRNKLIELPNTSTWKNIKSFWAIDNQIVTVPIEFCHGKIDTLNLSKNKIKDLPDELGNLFLISFWISDNELVEFPKCITKMRRLGTLDLSNNMLKEVSADLTYCRFLASLELSKNLISEIPQTWGKFKHLRRFAVDGNFIRTLPWEILLASKFDNFAGGRSDDGVFLAENPWEDPEIESAIMEDNFLKLKEIIEQMDFTDSDDENVVPQSRERQGSSSEPAGQSESMGTLHDNPTVILIKEDSEKFRAAVEQFSSMFPHIALELIKNTLKKNDGNSEQTLNELLTV</sequence>
<evidence type="ECO:0000313" key="6">
    <source>
        <dbReference type="Proteomes" id="UP000001307"/>
    </source>
</evidence>
<dbReference type="InterPro" id="IPR003892">
    <property type="entry name" value="CUE"/>
</dbReference>
<dbReference type="GO" id="GO:0005737">
    <property type="term" value="C:cytoplasm"/>
    <property type="evidence" value="ECO:0007669"/>
    <property type="project" value="TreeGrafter"/>
</dbReference>
<dbReference type="SUPFAM" id="SSF46934">
    <property type="entry name" value="UBA-like"/>
    <property type="match status" value="1"/>
</dbReference>
<name>E4WTR7_OIKDI</name>
<protein>
    <recommendedName>
        <fullName evidence="4">CUE domain-containing protein</fullName>
    </recommendedName>
</protein>
<dbReference type="InterPro" id="IPR001611">
    <property type="entry name" value="Leu-rich_rpt"/>
</dbReference>
<dbReference type="AlphaFoldDB" id="E4WTR7"/>
<keyword evidence="2" id="KW-0677">Repeat</keyword>
<evidence type="ECO:0000259" key="4">
    <source>
        <dbReference type="PROSITE" id="PS51140"/>
    </source>
</evidence>
<accession>E4WTR7</accession>
<dbReference type="CDD" id="cd14279">
    <property type="entry name" value="CUE"/>
    <property type="match status" value="1"/>
</dbReference>
<feature type="compositionally biased region" description="Polar residues" evidence="3">
    <location>
        <begin position="224"/>
        <end position="236"/>
    </location>
</feature>
<evidence type="ECO:0000256" key="2">
    <source>
        <dbReference type="ARBA" id="ARBA00022737"/>
    </source>
</evidence>
<dbReference type="InterPro" id="IPR009060">
    <property type="entry name" value="UBA-like_sf"/>
</dbReference>
<keyword evidence="1" id="KW-0433">Leucine-rich repeat</keyword>
<dbReference type="Pfam" id="PF02845">
    <property type="entry name" value="CUE"/>
    <property type="match status" value="1"/>
</dbReference>
<reference evidence="5" key="1">
    <citation type="journal article" date="2010" name="Science">
        <title>Plasticity of animal genome architecture unmasked by rapid evolution of a pelagic tunicate.</title>
        <authorList>
            <person name="Denoeud F."/>
            <person name="Henriet S."/>
            <person name="Mungpakdee S."/>
            <person name="Aury J.M."/>
            <person name="Da Silva C."/>
            <person name="Brinkmann H."/>
            <person name="Mikhaleva J."/>
            <person name="Olsen L.C."/>
            <person name="Jubin C."/>
            <person name="Canestro C."/>
            <person name="Bouquet J.M."/>
            <person name="Danks G."/>
            <person name="Poulain J."/>
            <person name="Campsteijn C."/>
            <person name="Adamski M."/>
            <person name="Cross I."/>
            <person name="Yadetie F."/>
            <person name="Muffato M."/>
            <person name="Louis A."/>
            <person name="Butcher S."/>
            <person name="Tsagkogeorga G."/>
            <person name="Konrad A."/>
            <person name="Singh S."/>
            <person name="Jensen M.F."/>
            <person name="Cong E.H."/>
            <person name="Eikeseth-Otteraa H."/>
            <person name="Noel B."/>
            <person name="Anthouard V."/>
            <person name="Porcel B.M."/>
            <person name="Kachouri-Lafond R."/>
            <person name="Nishino A."/>
            <person name="Ugolini M."/>
            <person name="Chourrout P."/>
            <person name="Nishida H."/>
            <person name="Aasland R."/>
            <person name="Huzurbazar S."/>
            <person name="Westhof E."/>
            <person name="Delsuc F."/>
            <person name="Lehrach H."/>
            <person name="Reinhardt R."/>
            <person name="Weissenbach J."/>
            <person name="Roy S.W."/>
            <person name="Artiguenave F."/>
            <person name="Postlethwait J.H."/>
            <person name="Manak J.R."/>
            <person name="Thompson E.M."/>
            <person name="Jaillon O."/>
            <person name="Du Pasquier L."/>
            <person name="Boudinot P."/>
            <person name="Liberles D.A."/>
            <person name="Volff J.N."/>
            <person name="Philippe H."/>
            <person name="Lenhard B."/>
            <person name="Roest Crollius H."/>
            <person name="Wincker P."/>
            <person name="Chourrout D."/>
        </authorList>
    </citation>
    <scope>NUCLEOTIDE SEQUENCE [LARGE SCALE GENOMIC DNA]</scope>
</reference>
<keyword evidence="6" id="KW-1185">Reference proteome</keyword>
<proteinExistence type="predicted"/>
<dbReference type="PROSITE" id="PS51140">
    <property type="entry name" value="CUE"/>
    <property type="match status" value="1"/>
</dbReference>
<dbReference type="GO" id="GO:0043130">
    <property type="term" value="F:ubiquitin binding"/>
    <property type="evidence" value="ECO:0007669"/>
    <property type="project" value="InterPro"/>
</dbReference>
<dbReference type="Pfam" id="PF00560">
    <property type="entry name" value="LRR_1"/>
    <property type="match status" value="1"/>
</dbReference>
<dbReference type="SUPFAM" id="SSF52058">
    <property type="entry name" value="L domain-like"/>
    <property type="match status" value="1"/>
</dbReference>
<dbReference type="OrthoDB" id="1394818at2759"/>
<dbReference type="InParanoid" id="E4WTR7"/>
<feature type="domain" description="CUE" evidence="4">
    <location>
        <begin position="254"/>
        <end position="295"/>
    </location>
</feature>
<dbReference type="PANTHER" id="PTHR48051:SF1">
    <property type="entry name" value="RAS SUPPRESSOR PROTEIN 1"/>
    <property type="match status" value="1"/>
</dbReference>
<feature type="region of interest" description="Disordered" evidence="3">
    <location>
        <begin position="209"/>
        <end position="243"/>
    </location>
</feature>